<dbReference type="InterPro" id="IPR009057">
    <property type="entry name" value="Homeodomain-like_sf"/>
</dbReference>
<comment type="caution">
    <text evidence="6">The sequence shown here is derived from an EMBL/GenBank/DDBJ whole genome shotgun (WGS) entry which is preliminary data.</text>
</comment>
<gene>
    <name evidence="6" type="ORF">FBZ95_104530</name>
</gene>
<dbReference type="Proteomes" id="UP000315914">
    <property type="component" value="Unassembled WGS sequence"/>
</dbReference>
<protein>
    <submittedName>
        <fullName evidence="6">TetR family transcriptional regulator</fullName>
    </submittedName>
</protein>
<evidence type="ECO:0000256" key="1">
    <source>
        <dbReference type="ARBA" id="ARBA00023015"/>
    </source>
</evidence>
<keyword evidence="7" id="KW-1185">Reference proteome</keyword>
<evidence type="ECO:0000259" key="5">
    <source>
        <dbReference type="PROSITE" id="PS50977"/>
    </source>
</evidence>
<organism evidence="6 7">
    <name type="scientific">Bradyrhizobium sacchari</name>
    <dbReference type="NCBI Taxonomy" id="1399419"/>
    <lineage>
        <taxon>Bacteria</taxon>
        <taxon>Pseudomonadati</taxon>
        <taxon>Pseudomonadota</taxon>
        <taxon>Alphaproteobacteria</taxon>
        <taxon>Hyphomicrobiales</taxon>
        <taxon>Nitrobacteraceae</taxon>
        <taxon>Bradyrhizobium</taxon>
    </lineage>
</organism>
<dbReference type="Pfam" id="PF21351">
    <property type="entry name" value="TetR_C_41"/>
    <property type="match status" value="1"/>
</dbReference>
<evidence type="ECO:0000313" key="6">
    <source>
        <dbReference type="EMBL" id="TWB76346.1"/>
    </source>
</evidence>
<dbReference type="PANTHER" id="PTHR30055">
    <property type="entry name" value="HTH-TYPE TRANSCRIPTIONAL REGULATOR RUTR"/>
    <property type="match status" value="1"/>
</dbReference>
<keyword evidence="3" id="KW-0804">Transcription</keyword>
<dbReference type="STRING" id="1399419.A5906_27395"/>
<feature type="domain" description="HTH tetR-type" evidence="5">
    <location>
        <begin position="17"/>
        <end position="77"/>
    </location>
</feature>
<dbReference type="SUPFAM" id="SSF46689">
    <property type="entry name" value="Homeodomain-like"/>
    <property type="match status" value="1"/>
</dbReference>
<dbReference type="Pfam" id="PF00440">
    <property type="entry name" value="TetR_N"/>
    <property type="match status" value="1"/>
</dbReference>
<dbReference type="InterPro" id="IPR001647">
    <property type="entry name" value="HTH_TetR"/>
</dbReference>
<feature type="DNA-binding region" description="H-T-H motif" evidence="4">
    <location>
        <begin position="40"/>
        <end position="59"/>
    </location>
</feature>
<proteinExistence type="predicted"/>
<keyword evidence="2 4" id="KW-0238">DNA-binding</keyword>
<evidence type="ECO:0000256" key="3">
    <source>
        <dbReference type="ARBA" id="ARBA00023163"/>
    </source>
</evidence>
<sequence length="203" mass="22857">MNKAPDDQRTRREEYAEATRQALLASGRETFAREGYQAAGIEAISRAARVTRGAFYHHFEDKKALFDAVVVSLQSDAAARVQETSKRKSKIWERLYTGIDAYLDASIEPAYARIVVQEAPVVLGNARFAEIEEQYPMALLKATLRALKREGELVFDDIDLLGHMLDAVICELSIKLPTSSDPKKTRINGRKIIEGLLDSFRRK</sequence>
<dbReference type="EMBL" id="VITW01000004">
    <property type="protein sequence ID" value="TWB76346.1"/>
    <property type="molecule type" value="Genomic_DNA"/>
</dbReference>
<dbReference type="AlphaFoldDB" id="A0A560JZG4"/>
<evidence type="ECO:0000256" key="4">
    <source>
        <dbReference type="PROSITE-ProRule" id="PRU00335"/>
    </source>
</evidence>
<evidence type="ECO:0000256" key="2">
    <source>
        <dbReference type="ARBA" id="ARBA00023125"/>
    </source>
</evidence>
<dbReference type="Gene3D" id="1.10.357.10">
    <property type="entry name" value="Tetracycline Repressor, domain 2"/>
    <property type="match status" value="1"/>
</dbReference>
<keyword evidence="1" id="KW-0805">Transcription regulation</keyword>
<name>A0A560JZG4_9BRAD</name>
<dbReference type="PRINTS" id="PR00455">
    <property type="entry name" value="HTHTETR"/>
</dbReference>
<dbReference type="RefSeq" id="WP_080134847.1">
    <property type="nucleotide sequence ID" value="NZ_LWIG01000007.1"/>
</dbReference>
<accession>A0A560JZG4</accession>
<dbReference type="PROSITE" id="PS50977">
    <property type="entry name" value="HTH_TETR_2"/>
    <property type="match status" value="1"/>
</dbReference>
<dbReference type="GO" id="GO:0000976">
    <property type="term" value="F:transcription cis-regulatory region binding"/>
    <property type="evidence" value="ECO:0007669"/>
    <property type="project" value="TreeGrafter"/>
</dbReference>
<dbReference type="GO" id="GO:0003700">
    <property type="term" value="F:DNA-binding transcription factor activity"/>
    <property type="evidence" value="ECO:0007669"/>
    <property type="project" value="TreeGrafter"/>
</dbReference>
<reference evidence="6 7" key="1">
    <citation type="submission" date="2019-06" db="EMBL/GenBank/DDBJ databases">
        <title>Genomic Encyclopedia of Type Strains, Phase IV (KMG-V): Genome sequencing to study the core and pangenomes of soil and plant-associated prokaryotes.</title>
        <authorList>
            <person name="Whitman W."/>
        </authorList>
    </citation>
    <scope>NUCLEOTIDE SEQUENCE [LARGE SCALE GENOMIC DNA]</scope>
    <source>
        <strain evidence="6 7">BR 10556</strain>
    </source>
</reference>
<dbReference type="OrthoDB" id="9805134at2"/>
<dbReference type="PANTHER" id="PTHR30055:SF234">
    <property type="entry name" value="HTH-TYPE TRANSCRIPTIONAL REGULATOR BETI"/>
    <property type="match status" value="1"/>
</dbReference>
<dbReference type="InterPro" id="IPR050109">
    <property type="entry name" value="HTH-type_TetR-like_transc_reg"/>
</dbReference>
<dbReference type="InterPro" id="IPR049484">
    <property type="entry name" value="Rv0078-like_C"/>
</dbReference>
<evidence type="ECO:0000313" key="7">
    <source>
        <dbReference type="Proteomes" id="UP000315914"/>
    </source>
</evidence>